<gene>
    <name evidence="1" type="ORF">GCM10023350_10340</name>
</gene>
<proteinExistence type="predicted"/>
<comment type="caution">
    <text evidence="1">The sequence shown here is derived from an EMBL/GenBank/DDBJ whole genome shotgun (WGS) entry which is preliminary data.</text>
</comment>
<reference evidence="2" key="1">
    <citation type="journal article" date="2019" name="Int. J. Syst. Evol. Microbiol.">
        <title>The Global Catalogue of Microorganisms (GCM) 10K type strain sequencing project: providing services to taxonomists for standard genome sequencing and annotation.</title>
        <authorList>
            <consortium name="The Broad Institute Genomics Platform"/>
            <consortium name="The Broad Institute Genome Sequencing Center for Infectious Disease"/>
            <person name="Wu L."/>
            <person name="Ma J."/>
        </authorList>
    </citation>
    <scope>NUCLEOTIDE SEQUENCE [LARGE SCALE GENOMIC DNA]</scope>
    <source>
        <strain evidence="2">JCM 18532</strain>
    </source>
</reference>
<dbReference type="EMBL" id="BAABKN010000006">
    <property type="protein sequence ID" value="GAA4729066.1"/>
    <property type="molecule type" value="Genomic_DNA"/>
</dbReference>
<protein>
    <submittedName>
        <fullName evidence="1">Uncharacterized protein</fullName>
    </submittedName>
</protein>
<sequence length="63" mass="7074">MVVRHDGKRVGTSTARAVRDDGRYEVDFREIRSANTAEGDTFKVTIKRVGTSTKVTRTLRFAS</sequence>
<name>A0ABP8YJY3_9ACTN</name>
<accession>A0ABP8YJY3</accession>
<evidence type="ECO:0000313" key="1">
    <source>
        <dbReference type="EMBL" id="GAA4729066.1"/>
    </source>
</evidence>
<evidence type="ECO:0000313" key="2">
    <source>
        <dbReference type="Proteomes" id="UP001499882"/>
    </source>
</evidence>
<organism evidence="1 2">
    <name type="scientific">Nocardioides endophyticus</name>
    <dbReference type="NCBI Taxonomy" id="1353775"/>
    <lineage>
        <taxon>Bacteria</taxon>
        <taxon>Bacillati</taxon>
        <taxon>Actinomycetota</taxon>
        <taxon>Actinomycetes</taxon>
        <taxon>Propionibacteriales</taxon>
        <taxon>Nocardioidaceae</taxon>
        <taxon>Nocardioides</taxon>
    </lineage>
</organism>
<keyword evidence="2" id="KW-1185">Reference proteome</keyword>
<dbReference type="Proteomes" id="UP001499882">
    <property type="component" value="Unassembled WGS sequence"/>
</dbReference>